<name>A0A9P8HDV9_9HYPO</name>
<dbReference type="Gene3D" id="3.40.50.200">
    <property type="entry name" value="Peptidase S8/S53 domain"/>
    <property type="match status" value="1"/>
</dbReference>
<dbReference type="PROSITE" id="PS51892">
    <property type="entry name" value="SUBTILASE"/>
    <property type="match status" value="1"/>
</dbReference>
<feature type="active site" description="Charge relay system" evidence="5">
    <location>
        <position position="617"/>
    </location>
</feature>
<dbReference type="CDD" id="cd00306">
    <property type="entry name" value="Peptidases_S8_S53"/>
    <property type="match status" value="1"/>
</dbReference>
<dbReference type="InterPro" id="IPR050131">
    <property type="entry name" value="Peptidase_S8_subtilisin-like"/>
</dbReference>
<dbReference type="PRINTS" id="PR00723">
    <property type="entry name" value="SUBTILISIN"/>
</dbReference>
<feature type="domain" description="Peptidase S8/S53" evidence="6">
    <location>
        <begin position="570"/>
        <end position="788"/>
    </location>
</feature>
<evidence type="ECO:0008006" key="10">
    <source>
        <dbReference type="Google" id="ProtNLM"/>
    </source>
</evidence>
<protein>
    <recommendedName>
        <fullName evidence="10">Peptidase S8/S53 domain-containing protein</fullName>
    </recommendedName>
</protein>
<keyword evidence="4 5" id="KW-0720">Serine protease</keyword>
<feature type="domain" description="DUF7580" evidence="7">
    <location>
        <begin position="202"/>
        <end position="495"/>
    </location>
</feature>
<feature type="active site" description="Charge relay system" evidence="5">
    <location>
        <position position="577"/>
    </location>
</feature>
<dbReference type="InterPro" id="IPR056002">
    <property type="entry name" value="DUF7580"/>
</dbReference>
<keyword evidence="2 5" id="KW-0645">Protease</keyword>
<dbReference type="Proteomes" id="UP000826573">
    <property type="component" value="Unassembled WGS sequence"/>
</dbReference>
<evidence type="ECO:0000256" key="2">
    <source>
        <dbReference type="ARBA" id="ARBA00022670"/>
    </source>
</evidence>
<keyword evidence="9" id="KW-1185">Reference proteome</keyword>
<comment type="similarity">
    <text evidence="1 5">Belongs to the peptidase S8 family.</text>
</comment>
<evidence type="ECO:0000313" key="9">
    <source>
        <dbReference type="Proteomes" id="UP000826573"/>
    </source>
</evidence>
<evidence type="ECO:0000259" key="6">
    <source>
        <dbReference type="Pfam" id="PF00082"/>
    </source>
</evidence>
<evidence type="ECO:0000259" key="7">
    <source>
        <dbReference type="Pfam" id="PF24476"/>
    </source>
</evidence>
<dbReference type="GO" id="GO:0004252">
    <property type="term" value="F:serine-type endopeptidase activity"/>
    <property type="evidence" value="ECO:0007669"/>
    <property type="project" value="UniProtKB-UniRule"/>
</dbReference>
<proteinExistence type="inferred from homology"/>
<evidence type="ECO:0000313" key="8">
    <source>
        <dbReference type="EMBL" id="KAH0525898.1"/>
    </source>
</evidence>
<dbReference type="SUPFAM" id="SSF52743">
    <property type="entry name" value="Subtilisin-like"/>
    <property type="match status" value="1"/>
</dbReference>
<accession>A0A9P8HDV9</accession>
<dbReference type="PANTHER" id="PTHR43806">
    <property type="entry name" value="PEPTIDASE S8"/>
    <property type="match status" value="1"/>
</dbReference>
<dbReference type="AlphaFoldDB" id="A0A9P8HDV9"/>
<organism evidence="8 9">
    <name type="scientific">Trichoderma semiorbis</name>
    <dbReference type="NCBI Taxonomy" id="1491008"/>
    <lineage>
        <taxon>Eukaryota</taxon>
        <taxon>Fungi</taxon>
        <taxon>Dikarya</taxon>
        <taxon>Ascomycota</taxon>
        <taxon>Pezizomycotina</taxon>
        <taxon>Sordariomycetes</taxon>
        <taxon>Hypocreomycetidae</taxon>
        <taxon>Hypocreales</taxon>
        <taxon>Hypocreaceae</taxon>
        <taxon>Trichoderma</taxon>
    </lineage>
</organism>
<reference evidence="8 9" key="1">
    <citation type="submission" date="2021-08" db="EMBL/GenBank/DDBJ databases">
        <title>The highly contiguous genome resource for Trichoderma semiorbis FJ059, a fungal antagonistic to plant pathogens.</title>
        <authorList>
            <person name="Liu T."/>
        </authorList>
    </citation>
    <scope>NUCLEOTIDE SEQUENCE [LARGE SCALE GENOMIC DNA]</scope>
    <source>
        <strain evidence="8 9">FJ059</strain>
    </source>
</reference>
<dbReference type="InterPro" id="IPR000209">
    <property type="entry name" value="Peptidase_S8/S53_dom"/>
</dbReference>
<evidence type="ECO:0000256" key="4">
    <source>
        <dbReference type="ARBA" id="ARBA00022825"/>
    </source>
</evidence>
<sequence>MNGSYNNMAEETDISARLALRATEFSQEIFNALNKGYLKPADLGSFCAALNVATKLHVISEFLRSLPPYWIELDIEQLCHKILNSLDDISRLTTGPTRSSPFKWTYFTDAETKLAYFFKTQTKKSQEVTNDCIGLIDKLTKGENEVKGLPKSVTHNLDTLDTSLNSLNNEAFNALQSIAECESMEHQTSRTASIMEEDSAIRRHPARICLHEHQHSQESAARDMTIVVSAMDMALWQEFSLIIQPSNPADDGQLLCRGGFCHIIDQQIYAIIPLSFKDGPGLFRLNQSQVLRQIFQAGDGEPLKRVLRHYSLEPKDKVTLSYAIARSFWKYYNSELLMRTKWTSDNIWFMPEEGNRGNNEQLPLCAYLSFPSGNYGMINPDIPEKSQLTHKYPQIFDIGVLLLEIGLSKPFQTLSRRNKVSQANFNHKRAIDELDELEKMNWDGFMSNKKYFDGVVRFCLKSESIIPSSDQQKLNGKEDIIIRRRFHEYVVRPLAWLAKRGFRAQSEKINYVNKKPHSPPQGVSYDEPRKLEPEAEFHSATVIPQMWLRNLKKISELVEHKRRECALTAEIRVAILDTGLNREFPVFQAKSGLMKSIIEERDFVHPEALTMTDTFGHGTFMARLIMECAPGAGIMIARVAKNTNDLESSRENIEKAILWAGQNGKADVIFMSFGFPYDDPGIREAIEKVQKDRQENIIFLASAGNSSTDDESFPARHPAVISVFATNCNGVFLHSNARSSTNGAAVLGTFGDDIPSSIKEEFSSTYPKVCEPGSSVATAIMAGISATMLIYTMMLPSLVSLQGKAASTSDNILPRLRTTKGMEAALDRLAPEDKDYPRRRAVSPIWFWKKKSSDLARYAAIFDTLSNLDRRL</sequence>
<dbReference type="EMBL" id="JAIMJC010000004">
    <property type="protein sequence ID" value="KAH0525898.1"/>
    <property type="molecule type" value="Genomic_DNA"/>
</dbReference>
<dbReference type="Pfam" id="PF00082">
    <property type="entry name" value="Peptidase_S8"/>
    <property type="match status" value="1"/>
</dbReference>
<evidence type="ECO:0000256" key="5">
    <source>
        <dbReference type="PROSITE-ProRule" id="PRU01240"/>
    </source>
</evidence>
<dbReference type="InterPro" id="IPR036852">
    <property type="entry name" value="Peptidase_S8/S53_dom_sf"/>
</dbReference>
<feature type="active site" description="Charge relay system" evidence="5">
    <location>
        <position position="775"/>
    </location>
</feature>
<keyword evidence="3 5" id="KW-0378">Hydrolase</keyword>
<evidence type="ECO:0000256" key="3">
    <source>
        <dbReference type="ARBA" id="ARBA00022801"/>
    </source>
</evidence>
<dbReference type="PANTHER" id="PTHR43806:SF11">
    <property type="entry name" value="CEREVISIN-RELATED"/>
    <property type="match status" value="1"/>
</dbReference>
<evidence type="ECO:0000256" key="1">
    <source>
        <dbReference type="ARBA" id="ARBA00011073"/>
    </source>
</evidence>
<dbReference type="GO" id="GO:0006508">
    <property type="term" value="P:proteolysis"/>
    <property type="evidence" value="ECO:0007669"/>
    <property type="project" value="UniProtKB-KW"/>
</dbReference>
<gene>
    <name evidence="8" type="ORF">TsFJ059_009300</name>
</gene>
<comment type="caution">
    <text evidence="8">The sequence shown here is derived from an EMBL/GenBank/DDBJ whole genome shotgun (WGS) entry which is preliminary data.</text>
</comment>
<dbReference type="InterPro" id="IPR015500">
    <property type="entry name" value="Peptidase_S8_subtilisin-rel"/>
</dbReference>
<dbReference type="Pfam" id="PF24476">
    <property type="entry name" value="DUF7580"/>
    <property type="match status" value="1"/>
</dbReference>